<evidence type="ECO:0000256" key="2">
    <source>
        <dbReference type="SAM" id="SignalP"/>
    </source>
</evidence>
<dbReference type="InterPro" id="IPR023614">
    <property type="entry name" value="Porin_dom_sf"/>
</dbReference>
<keyword evidence="2" id="KW-0732">Signal</keyword>
<evidence type="ECO:0000313" key="3">
    <source>
        <dbReference type="EMBL" id="MBB5685543.1"/>
    </source>
</evidence>
<dbReference type="AlphaFoldDB" id="A0A7W9AH94"/>
<feature type="signal peptide" evidence="2">
    <location>
        <begin position="1"/>
        <end position="25"/>
    </location>
</feature>
<feature type="chain" id="PRO_5030942862" evidence="2">
    <location>
        <begin position="26"/>
        <end position="465"/>
    </location>
</feature>
<dbReference type="Pfam" id="PF07396">
    <property type="entry name" value="Porin_O_P"/>
    <property type="match status" value="1"/>
</dbReference>
<organism evidence="3 4">
    <name type="scientific">Sphingobium boeckii</name>
    <dbReference type="NCBI Taxonomy" id="1082345"/>
    <lineage>
        <taxon>Bacteria</taxon>
        <taxon>Pseudomonadati</taxon>
        <taxon>Pseudomonadota</taxon>
        <taxon>Alphaproteobacteria</taxon>
        <taxon>Sphingomonadales</taxon>
        <taxon>Sphingomonadaceae</taxon>
        <taxon>Sphingobium</taxon>
    </lineage>
</organism>
<evidence type="ECO:0000256" key="1">
    <source>
        <dbReference type="SAM" id="Coils"/>
    </source>
</evidence>
<dbReference type="SUPFAM" id="SSF56935">
    <property type="entry name" value="Porins"/>
    <property type="match status" value="1"/>
</dbReference>
<protein>
    <submittedName>
        <fullName evidence="3">Phosphate-selective porin OprO/OprP</fullName>
    </submittedName>
</protein>
<dbReference type="EMBL" id="JACIJC010000002">
    <property type="protein sequence ID" value="MBB5685543.1"/>
    <property type="molecule type" value="Genomic_DNA"/>
</dbReference>
<proteinExistence type="predicted"/>
<name>A0A7W9AH94_9SPHN</name>
<reference evidence="3 4" key="1">
    <citation type="submission" date="2020-08" db="EMBL/GenBank/DDBJ databases">
        <title>Genomic Encyclopedia of Type Strains, Phase IV (KMG-IV): sequencing the most valuable type-strain genomes for metagenomic binning, comparative biology and taxonomic classification.</title>
        <authorList>
            <person name="Goeker M."/>
        </authorList>
    </citation>
    <scope>NUCLEOTIDE SEQUENCE [LARGE SCALE GENOMIC DNA]</scope>
    <source>
        <strain evidence="3 4">DSM 25079</strain>
    </source>
</reference>
<evidence type="ECO:0000313" key="4">
    <source>
        <dbReference type="Proteomes" id="UP000549617"/>
    </source>
</evidence>
<gene>
    <name evidence="3" type="ORF">FHS49_001551</name>
</gene>
<keyword evidence="4" id="KW-1185">Reference proteome</keyword>
<accession>A0A7W9AH94</accession>
<dbReference type="RefSeq" id="WP_184016950.1">
    <property type="nucleotide sequence ID" value="NZ_JACIJC010000002.1"/>
</dbReference>
<dbReference type="Proteomes" id="UP000549617">
    <property type="component" value="Unassembled WGS sequence"/>
</dbReference>
<comment type="caution">
    <text evidence="3">The sequence shown here is derived from an EMBL/GenBank/DDBJ whole genome shotgun (WGS) entry which is preliminary data.</text>
</comment>
<keyword evidence="1" id="KW-0175">Coiled coil</keyword>
<dbReference type="InterPro" id="IPR010870">
    <property type="entry name" value="Porin_O/P"/>
</dbReference>
<feature type="coiled-coil region" evidence="1">
    <location>
        <begin position="24"/>
        <end position="51"/>
    </location>
</feature>
<sequence>MTDWGKRLALLMAASALCAPGLALAQSADDVAALRAEIQRLKDQVSTLETRLDAMAPALANPAPPAAAPAPMAAAAPPKPADQTKIAWKGAPEMSQSSEWLFKIRGRIQADIGYVDAPRASTDRGLGSVSEMRRARIGAEGTMPGGFGYKIEADYSDNQVEMVDAYLTYAHGPMTVMVGQQNPGWSLDELTSDSGTSFMERAAFTDAFEFERRVGASITYMGKAFTVSGGGFTDNVGDLSNAVDGPSGGDENNSYSVDARSVWFPVAGKTQLHFGGSVHWRDRGDLSRALTRYRQRPFLHGTNTRFLTTDAFNVQSELGYGAEFAAVRGSLHVAAEAAWLRADMVSGERPTFFGSYGEIGYYLTGETRGYKNGIFARTKVRRPLGKGGMGAFQVNLRYDYLDLSDDGVIGGKQDAYLASLIWTPVDLMRVSLNYGWLDYHDALRSSGVRDDFGVSTVGMRAEIDF</sequence>
<dbReference type="Gene3D" id="2.40.160.10">
    <property type="entry name" value="Porin"/>
    <property type="match status" value="1"/>
</dbReference>